<dbReference type="RefSeq" id="WP_002848522.1">
    <property type="nucleotide sequence ID" value="NZ_ADKM02000062.1"/>
</dbReference>
<protein>
    <submittedName>
        <fullName evidence="1">Uncharacterized protein</fullName>
    </submittedName>
</protein>
<dbReference type="STRING" id="246199.CUS_8002"/>
<evidence type="ECO:0000313" key="1">
    <source>
        <dbReference type="EMBL" id="EGC03676.1"/>
    </source>
</evidence>
<proteinExistence type="predicted"/>
<sequence>MDIAKLQKGADAVLERLVNAMRGGSGEIHPQSLVCAVGSLAGYACQKDVRVMFMKKNHLTEDQIFTVMTDKQGRKLFFGDLLNEPLVNEKLSVWSMIGGAVKQRGGTLPDVNDIFRYISYTAGGEQFGRPRACQVGESMTDYLGRLWLPLAEVANHYAEDGELHIVFGIALQKAVFTAGGSMNVTEAARIAMESAVSMSKVDYNSIHVN</sequence>
<dbReference type="AlphaFoldDB" id="E9SAP0"/>
<dbReference type="Proteomes" id="UP000004259">
    <property type="component" value="Unassembled WGS sequence"/>
</dbReference>
<comment type="caution">
    <text evidence="1">The sequence shown here is derived from an EMBL/GenBank/DDBJ whole genome shotgun (WGS) entry which is preliminary data.</text>
</comment>
<organism evidence="1 2">
    <name type="scientific">Ruminococcus albus 8</name>
    <dbReference type="NCBI Taxonomy" id="246199"/>
    <lineage>
        <taxon>Bacteria</taxon>
        <taxon>Bacillati</taxon>
        <taxon>Bacillota</taxon>
        <taxon>Clostridia</taxon>
        <taxon>Eubacteriales</taxon>
        <taxon>Oscillospiraceae</taxon>
        <taxon>Ruminococcus</taxon>
    </lineage>
</organism>
<reference evidence="1 2" key="1">
    <citation type="submission" date="2011-02" db="EMBL/GenBank/DDBJ databases">
        <authorList>
            <person name="Nelson K.E."/>
            <person name="Sutton G."/>
            <person name="Torralba M."/>
            <person name="Durkin S."/>
            <person name="Harkins D."/>
            <person name="Montgomery R."/>
            <person name="Ziemer C."/>
            <person name="Klaassens E."/>
            <person name="Ocuiv P."/>
            <person name="Morrison M."/>
        </authorList>
    </citation>
    <scope>NUCLEOTIDE SEQUENCE [LARGE SCALE GENOMIC DNA]</scope>
    <source>
        <strain evidence="1 2">8</strain>
    </source>
</reference>
<name>E9SAP0_RUMAL</name>
<accession>E9SAP0</accession>
<evidence type="ECO:0000313" key="2">
    <source>
        <dbReference type="Proteomes" id="UP000004259"/>
    </source>
</evidence>
<gene>
    <name evidence="1" type="ORF">CUS_8002</name>
</gene>
<dbReference type="eggNOG" id="ENOG503357I">
    <property type="taxonomic scope" value="Bacteria"/>
</dbReference>
<keyword evidence="2" id="KW-1185">Reference proteome</keyword>
<dbReference type="OrthoDB" id="1818930at2"/>
<dbReference type="EMBL" id="ADKM02000062">
    <property type="protein sequence ID" value="EGC03676.1"/>
    <property type="molecule type" value="Genomic_DNA"/>
</dbReference>